<dbReference type="OrthoDB" id="4426844at2"/>
<name>A0A1H4I593_9NOCA</name>
<gene>
    <name evidence="2" type="ORF">SAMN04490239_0053</name>
</gene>
<feature type="domain" description="DUF8175" evidence="1">
    <location>
        <begin position="22"/>
        <end position="193"/>
    </location>
</feature>
<dbReference type="Proteomes" id="UP000183561">
    <property type="component" value="Unassembled WGS sequence"/>
</dbReference>
<keyword evidence="3" id="KW-1185">Reference proteome</keyword>
<sequence>MRVLACATVAVAALTLAGCGGSSEDSSESPTVSLTDAPAIASWSSVNGVLVPLGTTDGPESGTWEPLTGFSHTPQGAALAAIGQSVQLSTASDQSWSKVLSVVAASGEGRDAFAVNRSLISSTGTVDPAVVPSIVGYVFADYTDTAAAVDIVQRFPDESLASTRTAVVWADSDWKLDLPTSDNAVAATALTELPQNMVDLEGTRK</sequence>
<accession>A0A1H4I593</accession>
<proteinExistence type="predicted"/>
<organism evidence="2 3">
    <name type="scientific">Rhodococcus koreensis</name>
    <dbReference type="NCBI Taxonomy" id="99653"/>
    <lineage>
        <taxon>Bacteria</taxon>
        <taxon>Bacillati</taxon>
        <taxon>Actinomycetota</taxon>
        <taxon>Actinomycetes</taxon>
        <taxon>Mycobacteriales</taxon>
        <taxon>Nocardiaceae</taxon>
        <taxon>Rhodococcus</taxon>
    </lineage>
</organism>
<evidence type="ECO:0000313" key="3">
    <source>
        <dbReference type="Proteomes" id="UP000183561"/>
    </source>
</evidence>
<dbReference type="RefSeq" id="WP_072951451.1">
    <property type="nucleotide sequence ID" value="NZ_FNSV01000001.1"/>
</dbReference>
<dbReference type="InterPro" id="IPR058488">
    <property type="entry name" value="DUF8175"/>
</dbReference>
<dbReference type="AlphaFoldDB" id="A0A1H4I593"/>
<protein>
    <recommendedName>
        <fullName evidence="1">DUF8175 domain-containing protein</fullName>
    </recommendedName>
</protein>
<dbReference type="EMBL" id="FNSV01000001">
    <property type="protein sequence ID" value="SEB29247.1"/>
    <property type="molecule type" value="Genomic_DNA"/>
</dbReference>
<dbReference type="PROSITE" id="PS51257">
    <property type="entry name" value="PROKAR_LIPOPROTEIN"/>
    <property type="match status" value="1"/>
</dbReference>
<evidence type="ECO:0000259" key="1">
    <source>
        <dbReference type="Pfam" id="PF26526"/>
    </source>
</evidence>
<dbReference type="Pfam" id="PF26526">
    <property type="entry name" value="DUF8175"/>
    <property type="match status" value="1"/>
</dbReference>
<reference evidence="3" key="1">
    <citation type="submission" date="2016-10" db="EMBL/GenBank/DDBJ databases">
        <authorList>
            <person name="Varghese N."/>
            <person name="Submissions S."/>
        </authorList>
    </citation>
    <scope>NUCLEOTIDE SEQUENCE [LARGE SCALE GENOMIC DNA]</scope>
    <source>
        <strain evidence="3">DSM 44498</strain>
    </source>
</reference>
<evidence type="ECO:0000313" key="2">
    <source>
        <dbReference type="EMBL" id="SEB29247.1"/>
    </source>
</evidence>